<keyword evidence="1" id="KW-0808">Transferase</keyword>
<dbReference type="PaxDb" id="67767-A0A0J7K831"/>
<dbReference type="AlphaFoldDB" id="A0A0J7K831"/>
<keyword evidence="1" id="KW-0378">Hydrolase</keyword>
<keyword evidence="1" id="KW-0255">Endonuclease</keyword>
<evidence type="ECO:0000313" key="1">
    <source>
        <dbReference type="EMBL" id="KMQ86439.1"/>
    </source>
</evidence>
<proteinExistence type="predicted"/>
<accession>A0A0J7K831</accession>
<evidence type="ECO:0000313" key="2">
    <source>
        <dbReference type="Proteomes" id="UP000036403"/>
    </source>
</evidence>
<dbReference type="EMBL" id="LBMM01012058">
    <property type="protein sequence ID" value="KMQ86439.1"/>
    <property type="molecule type" value="Genomic_DNA"/>
</dbReference>
<keyword evidence="1" id="KW-0540">Nuclease</keyword>
<dbReference type="GO" id="GO:0004519">
    <property type="term" value="F:endonuclease activity"/>
    <property type="evidence" value="ECO:0007669"/>
    <property type="project" value="UniProtKB-KW"/>
</dbReference>
<comment type="caution">
    <text evidence="1">The sequence shown here is derived from an EMBL/GenBank/DDBJ whole genome shotgun (WGS) entry which is preliminary data.</text>
</comment>
<keyword evidence="1" id="KW-0695">RNA-directed DNA polymerase</keyword>
<name>A0A0J7K831_LASNI</name>
<keyword evidence="1" id="KW-0548">Nucleotidyltransferase</keyword>
<keyword evidence="2" id="KW-1185">Reference proteome</keyword>
<reference evidence="1 2" key="1">
    <citation type="submission" date="2015-04" db="EMBL/GenBank/DDBJ databases">
        <title>Lasius niger genome sequencing.</title>
        <authorList>
            <person name="Konorov E.A."/>
            <person name="Nikitin M.A."/>
            <person name="Kirill M.V."/>
            <person name="Chang P."/>
        </authorList>
    </citation>
    <scope>NUCLEOTIDE SEQUENCE [LARGE SCALE GENOMIC DNA]</scope>
    <source>
        <tissue evidence="1">Whole</tissue>
    </source>
</reference>
<dbReference type="GO" id="GO:0003964">
    <property type="term" value="F:RNA-directed DNA polymerase activity"/>
    <property type="evidence" value="ECO:0007669"/>
    <property type="project" value="UniProtKB-KW"/>
</dbReference>
<dbReference type="OrthoDB" id="6783874at2759"/>
<dbReference type="Proteomes" id="UP000036403">
    <property type="component" value="Unassembled WGS sequence"/>
</dbReference>
<sequence>MSREVHVSGLNHLLELELCSKVMLYGVEAWTMTDTLMRKLEAFEMWVYRRILRISWTQHIYNEEVFRRMGKEKEGVFMIKRRKEEGRWKKRSGKKREFVTVNLCEWFGLTSVQLFRQAVNKVRIAMLIANVRRE</sequence>
<organism evidence="1 2">
    <name type="scientific">Lasius niger</name>
    <name type="common">Black garden ant</name>
    <dbReference type="NCBI Taxonomy" id="67767"/>
    <lineage>
        <taxon>Eukaryota</taxon>
        <taxon>Metazoa</taxon>
        <taxon>Ecdysozoa</taxon>
        <taxon>Arthropoda</taxon>
        <taxon>Hexapoda</taxon>
        <taxon>Insecta</taxon>
        <taxon>Pterygota</taxon>
        <taxon>Neoptera</taxon>
        <taxon>Endopterygota</taxon>
        <taxon>Hymenoptera</taxon>
        <taxon>Apocrita</taxon>
        <taxon>Aculeata</taxon>
        <taxon>Formicoidea</taxon>
        <taxon>Formicidae</taxon>
        <taxon>Formicinae</taxon>
        <taxon>Lasius</taxon>
        <taxon>Lasius</taxon>
    </lineage>
</organism>
<gene>
    <name evidence="1" type="ORF">RF55_14570</name>
</gene>
<protein>
    <submittedName>
        <fullName evidence="1">Endonuclease-reverse transcriptase</fullName>
    </submittedName>
</protein>